<organism evidence="10 11">
    <name type="scientific">Coilia grayii</name>
    <name type="common">Gray's grenadier anchovy</name>
    <dbReference type="NCBI Taxonomy" id="363190"/>
    <lineage>
        <taxon>Eukaryota</taxon>
        <taxon>Metazoa</taxon>
        <taxon>Chordata</taxon>
        <taxon>Craniata</taxon>
        <taxon>Vertebrata</taxon>
        <taxon>Euteleostomi</taxon>
        <taxon>Actinopterygii</taxon>
        <taxon>Neopterygii</taxon>
        <taxon>Teleostei</taxon>
        <taxon>Clupei</taxon>
        <taxon>Clupeiformes</taxon>
        <taxon>Clupeoidei</taxon>
        <taxon>Engraulidae</taxon>
        <taxon>Coilinae</taxon>
        <taxon>Coilia</taxon>
    </lineage>
</organism>
<dbReference type="AlphaFoldDB" id="A0ABD1JUQ5"/>
<evidence type="ECO:0000256" key="5">
    <source>
        <dbReference type="ARBA" id="ARBA00023136"/>
    </source>
</evidence>
<evidence type="ECO:0000256" key="8">
    <source>
        <dbReference type="SAM" id="Phobius"/>
    </source>
</evidence>
<dbReference type="Gene3D" id="2.60.40.10">
    <property type="entry name" value="Immunoglobulins"/>
    <property type="match status" value="1"/>
</dbReference>
<keyword evidence="4 8" id="KW-1133">Transmembrane helix</keyword>
<keyword evidence="5 8" id="KW-0472">Membrane</keyword>
<dbReference type="SUPFAM" id="SSF49265">
    <property type="entry name" value="Fibronectin type III"/>
    <property type="match status" value="2"/>
</dbReference>
<comment type="caution">
    <text evidence="10">The sequence shown here is derived from an EMBL/GenBank/DDBJ whole genome shotgun (WGS) entry which is preliminary data.</text>
</comment>
<evidence type="ECO:0000256" key="1">
    <source>
        <dbReference type="ARBA" id="ARBA00004479"/>
    </source>
</evidence>
<evidence type="ECO:0000256" key="7">
    <source>
        <dbReference type="ARBA" id="ARBA00023180"/>
    </source>
</evidence>
<dbReference type="InterPro" id="IPR013783">
    <property type="entry name" value="Ig-like_fold"/>
</dbReference>
<evidence type="ECO:0000256" key="6">
    <source>
        <dbReference type="ARBA" id="ARBA00023170"/>
    </source>
</evidence>
<evidence type="ECO:0000256" key="2">
    <source>
        <dbReference type="ARBA" id="ARBA00022692"/>
    </source>
</evidence>
<name>A0ABD1JUQ5_9TELE</name>
<dbReference type="InterPro" id="IPR036116">
    <property type="entry name" value="FN3_sf"/>
</dbReference>
<gene>
    <name evidence="10" type="ORF">ACEWY4_012823</name>
</gene>
<evidence type="ECO:0000256" key="9">
    <source>
        <dbReference type="SAM" id="SignalP"/>
    </source>
</evidence>
<protein>
    <submittedName>
        <fullName evidence="10">Uncharacterized protein</fullName>
    </submittedName>
</protein>
<dbReference type="EMBL" id="JBHFQA010000011">
    <property type="protein sequence ID" value="KAL2090560.1"/>
    <property type="molecule type" value="Genomic_DNA"/>
</dbReference>
<feature type="transmembrane region" description="Helical" evidence="8">
    <location>
        <begin position="297"/>
        <end position="316"/>
    </location>
</feature>
<dbReference type="GO" id="GO:0016020">
    <property type="term" value="C:membrane"/>
    <property type="evidence" value="ECO:0007669"/>
    <property type="project" value="UniProtKB-SubCell"/>
</dbReference>
<evidence type="ECO:0000313" key="11">
    <source>
        <dbReference type="Proteomes" id="UP001591681"/>
    </source>
</evidence>
<sequence>MLQCCFFLLGLLCSTAPTWAGDPEAGQTTDVYEALRNIEQQCSNRVLRYKSGLSLLVGNSTGEMAHARSKYIDSRDTLESLYSGLHQPSARFLLDISCLLDSQNELNCSWNNTDIPAKAEYAITGRLCRKTSVLSSWNCTLYNQGKRTGCEGNVGHLQNHYATVIQVNVSVSGLWYIHSKYFFTNYIEKMDPPKNISCSFTEGNQNLTIQWEKAISRRKDLNKYCLMYGIKIDDEDTEVTGRLNYHKQDIDRHRRYTVQMRVKLHNDCRTQEVFWSDWSEAIEVGPAEEPQPEYRELVILAIVLGLPMILLVFLLLSCKIRRVLFPPIPRPSIQIKQLLEKDFAFQVKMLCRGQTSLSK</sequence>
<evidence type="ECO:0000256" key="3">
    <source>
        <dbReference type="ARBA" id="ARBA00022729"/>
    </source>
</evidence>
<evidence type="ECO:0000256" key="4">
    <source>
        <dbReference type="ARBA" id="ARBA00022989"/>
    </source>
</evidence>
<accession>A0ABD1JUQ5</accession>
<keyword evidence="6" id="KW-0675">Receptor</keyword>
<feature type="chain" id="PRO_5044806496" evidence="9">
    <location>
        <begin position="21"/>
        <end position="359"/>
    </location>
</feature>
<keyword evidence="3 9" id="KW-0732">Signal</keyword>
<dbReference type="PANTHER" id="PTHR23037:SF46">
    <property type="entry name" value="INTERLEUKIN 5 RECEPTOR SUBUNIT ALPHA"/>
    <property type="match status" value="1"/>
</dbReference>
<dbReference type="Proteomes" id="UP001591681">
    <property type="component" value="Unassembled WGS sequence"/>
</dbReference>
<feature type="signal peptide" evidence="9">
    <location>
        <begin position="1"/>
        <end position="20"/>
    </location>
</feature>
<keyword evidence="11" id="KW-1185">Reference proteome</keyword>
<evidence type="ECO:0000313" key="10">
    <source>
        <dbReference type="EMBL" id="KAL2090560.1"/>
    </source>
</evidence>
<keyword evidence="7" id="KW-0325">Glycoprotein</keyword>
<keyword evidence="2 8" id="KW-0812">Transmembrane</keyword>
<comment type="subcellular location">
    <subcellularLocation>
        <location evidence="1">Membrane</location>
        <topology evidence="1">Single-pass type I membrane protein</topology>
    </subcellularLocation>
</comment>
<dbReference type="PANTHER" id="PTHR23037">
    <property type="entry name" value="CYTOKINE RECEPTOR"/>
    <property type="match status" value="1"/>
</dbReference>
<reference evidence="10 11" key="1">
    <citation type="submission" date="2024-09" db="EMBL/GenBank/DDBJ databases">
        <title>A chromosome-level genome assembly of Gray's grenadier anchovy, Coilia grayii.</title>
        <authorList>
            <person name="Fu Z."/>
        </authorList>
    </citation>
    <scope>NUCLEOTIDE SEQUENCE [LARGE SCALE GENOMIC DNA]</scope>
    <source>
        <strain evidence="10">G4</strain>
        <tissue evidence="10">Muscle</tissue>
    </source>
</reference>
<proteinExistence type="predicted"/>